<evidence type="ECO:0000313" key="4">
    <source>
        <dbReference type="Proteomes" id="UP001528823"/>
    </source>
</evidence>
<dbReference type="Gene3D" id="3.10.580.10">
    <property type="entry name" value="CBS-domain"/>
    <property type="match status" value="1"/>
</dbReference>
<gene>
    <name evidence="3" type="ORF">ORQ98_22050</name>
</gene>
<name>A0ABT5UGN7_9GAMM</name>
<reference evidence="3 4" key="1">
    <citation type="submission" date="2022-11" db="EMBL/GenBank/DDBJ databases">
        <title>Spartinivicinus poritis sp. nov., isolated from scleractinian coral Porites lutea.</title>
        <authorList>
            <person name="Zhang G."/>
            <person name="Cai L."/>
            <person name="Wei Q."/>
        </authorList>
    </citation>
    <scope>NUCLEOTIDE SEQUENCE [LARGE SCALE GENOMIC DNA]</scope>
    <source>
        <strain evidence="3 4">A2-2</strain>
    </source>
</reference>
<dbReference type="Pfam" id="PF00571">
    <property type="entry name" value="CBS"/>
    <property type="match status" value="1"/>
</dbReference>
<dbReference type="InterPro" id="IPR000644">
    <property type="entry name" value="CBS_dom"/>
</dbReference>
<evidence type="ECO:0000313" key="3">
    <source>
        <dbReference type="EMBL" id="MDE1464652.1"/>
    </source>
</evidence>
<accession>A0ABT5UGN7</accession>
<keyword evidence="1" id="KW-0129">CBS domain</keyword>
<dbReference type="InterPro" id="IPR046342">
    <property type="entry name" value="CBS_dom_sf"/>
</dbReference>
<dbReference type="InterPro" id="IPR006668">
    <property type="entry name" value="Mg_transptr_MgtE_intracell_dom"/>
</dbReference>
<dbReference type="SUPFAM" id="SSF54631">
    <property type="entry name" value="CBS-domain pair"/>
    <property type="match status" value="1"/>
</dbReference>
<organism evidence="3 4">
    <name type="scientific">Spartinivicinus poritis</name>
    <dbReference type="NCBI Taxonomy" id="2994640"/>
    <lineage>
        <taxon>Bacteria</taxon>
        <taxon>Pseudomonadati</taxon>
        <taxon>Pseudomonadota</taxon>
        <taxon>Gammaproteobacteria</taxon>
        <taxon>Oceanospirillales</taxon>
        <taxon>Zooshikellaceae</taxon>
        <taxon>Spartinivicinus</taxon>
    </lineage>
</organism>
<dbReference type="PANTHER" id="PTHR43773">
    <property type="entry name" value="MAGNESIUM TRANSPORTER MGTE"/>
    <property type="match status" value="1"/>
</dbReference>
<dbReference type="Gene3D" id="1.25.60.10">
    <property type="entry name" value="MgtE N-terminal domain-like"/>
    <property type="match status" value="1"/>
</dbReference>
<protein>
    <submittedName>
        <fullName evidence="3">CBS domain-containing protein</fullName>
    </submittedName>
</protein>
<dbReference type="Pfam" id="PF03448">
    <property type="entry name" value="MgtE_N"/>
    <property type="match status" value="1"/>
</dbReference>
<feature type="domain" description="CBS" evidence="2">
    <location>
        <begin position="121"/>
        <end position="180"/>
    </location>
</feature>
<dbReference type="SMART" id="SM00924">
    <property type="entry name" value="MgtE_N"/>
    <property type="match status" value="1"/>
</dbReference>
<dbReference type="PANTHER" id="PTHR43773:SF1">
    <property type="entry name" value="MAGNESIUM TRANSPORTER MGTE"/>
    <property type="match status" value="1"/>
</dbReference>
<evidence type="ECO:0000259" key="2">
    <source>
        <dbReference type="PROSITE" id="PS51371"/>
    </source>
</evidence>
<sequence length="285" mass="31454">MESKQKLALTYLERSPEAAAKILETMSETVIVDLLKLAPTSAGAATLVQLTSAKSIACLDQLDHTTAAKLVTQLSATHAATLLKGLSRTKTKAILHQMPKLKAQAIQVLLAYPTSVVGAWITPQVLTLRNNITVAEAYQQLKSFQGTIQHRLFILDRRQKLVGVIAATDVMGQVDEAKKLSELMEAKPESLRSRLQLSQAQKHPDWRYSIVMPVVNRHDEFIGVLNYGALNQAIEQLKNLPEKVMEAPQLSDSLGQLLSDSITGVWQTLRDAWDLNSRGGQDDQR</sequence>
<dbReference type="Proteomes" id="UP001528823">
    <property type="component" value="Unassembled WGS sequence"/>
</dbReference>
<dbReference type="RefSeq" id="WP_274690977.1">
    <property type="nucleotide sequence ID" value="NZ_JAPMOU010000039.1"/>
</dbReference>
<proteinExistence type="predicted"/>
<dbReference type="PROSITE" id="PS51371">
    <property type="entry name" value="CBS"/>
    <property type="match status" value="1"/>
</dbReference>
<dbReference type="SUPFAM" id="SSF158791">
    <property type="entry name" value="MgtE N-terminal domain-like"/>
    <property type="match status" value="1"/>
</dbReference>
<dbReference type="InterPro" id="IPR038076">
    <property type="entry name" value="MgtE_N_sf"/>
</dbReference>
<keyword evidence="4" id="KW-1185">Reference proteome</keyword>
<dbReference type="EMBL" id="JAPMOU010000039">
    <property type="protein sequence ID" value="MDE1464652.1"/>
    <property type="molecule type" value="Genomic_DNA"/>
</dbReference>
<comment type="caution">
    <text evidence="3">The sequence shown here is derived from an EMBL/GenBank/DDBJ whole genome shotgun (WGS) entry which is preliminary data.</text>
</comment>
<dbReference type="InterPro" id="IPR006669">
    <property type="entry name" value="MgtE_transporter"/>
</dbReference>
<evidence type="ECO:0000256" key="1">
    <source>
        <dbReference type="PROSITE-ProRule" id="PRU00703"/>
    </source>
</evidence>